<sequence>MAAVGRMDHQEFSTEPLCSGGIIRFIEIIGEAAKYIPEEIRTEYPDIPWRKMAGMRDRLIHAYANVDLKYVWDLAVNDYPAVLYADICPAYST</sequence>
<dbReference type="InterPro" id="IPR008201">
    <property type="entry name" value="HepT-like"/>
</dbReference>
<dbReference type="AlphaFoldDB" id="A0AAX0Q7H1"/>
<organism evidence="6 7">
    <name type="scientific">Methanocorpusculum parvum</name>
    <dbReference type="NCBI Taxonomy" id="2193"/>
    <lineage>
        <taxon>Archaea</taxon>
        <taxon>Methanobacteriati</taxon>
        <taxon>Methanobacteriota</taxon>
        <taxon>Stenosarchaea group</taxon>
        <taxon>Methanomicrobia</taxon>
        <taxon>Methanomicrobiales</taxon>
        <taxon>Methanocorpusculaceae</taxon>
        <taxon>Methanocorpusculum</taxon>
    </lineage>
</organism>
<dbReference type="Pfam" id="PF01934">
    <property type="entry name" value="HepT-like"/>
    <property type="match status" value="1"/>
</dbReference>
<protein>
    <recommendedName>
        <fullName evidence="8">DUF86 domain-containing protein</fullName>
    </recommendedName>
</protein>
<keyword evidence="5" id="KW-0378">Hydrolase</keyword>
<keyword evidence="2" id="KW-1277">Toxin-antitoxin system</keyword>
<dbReference type="GO" id="GO:0000166">
    <property type="term" value="F:nucleotide binding"/>
    <property type="evidence" value="ECO:0007669"/>
    <property type="project" value="UniProtKB-KW"/>
</dbReference>
<evidence type="ECO:0000256" key="3">
    <source>
        <dbReference type="ARBA" id="ARBA00022722"/>
    </source>
</evidence>
<dbReference type="InterPro" id="IPR051813">
    <property type="entry name" value="HepT_RNase_toxin"/>
</dbReference>
<evidence type="ECO:0000256" key="5">
    <source>
        <dbReference type="ARBA" id="ARBA00022801"/>
    </source>
</evidence>
<dbReference type="RefSeq" id="WP_095642251.1">
    <property type="nucleotide sequence ID" value="NZ_LMVO01000023.1"/>
</dbReference>
<dbReference type="GO" id="GO:0016787">
    <property type="term" value="F:hydrolase activity"/>
    <property type="evidence" value="ECO:0007669"/>
    <property type="project" value="UniProtKB-KW"/>
</dbReference>
<evidence type="ECO:0000256" key="4">
    <source>
        <dbReference type="ARBA" id="ARBA00022741"/>
    </source>
</evidence>
<dbReference type="PANTHER" id="PTHR34139:SF1">
    <property type="entry name" value="RNASE MJ1380-RELATED"/>
    <property type="match status" value="1"/>
</dbReference>
<evidence type="ECO:0000313" key="6">
    <source>
        <dbReference type="EMBL" id="PAV09081.1"/>
    </source>
</evidence>
<keyword evidence="1" id="KW-0597">Phosphoprotein</keyword>
<keyword evidence="3" id="KW-0540">Nuclease</keyword>
<proteinExistence type="predicted"/>
<comment type="caution">
    <text evidence="6">The sequence shown here is derived from an EMBL/GenBank/DDBJ whole genome shotgun (WGS) entry which is preliminary data.</text>
</comment>
<gene>
    <name evidence="6" type="ORF">ASJ83_01565</name>
</gene>
<reference evidence="6 7" key="1">
    <citation type="journal article" date="2017" name="BMC Genomics">
        <title>Genomic analysis of methanogenic archaea reveals a shift towards energy conservation.</title>
        <authorList>
            <person name="Gilmore S.P."/>
            <person name="Henske J.K."/>
            <person name="Sexton J.A."/>
            <person name="Solomon K.V."/>
            <person name="Seppala S."/>
            <person name="Yoo J.I."/>
            <person name="Huyett L.M."/>
            <person name="Pressman A."/>
            <person name="Cogan J.Z."/>
            <person name="Kivenson V."/>
            <person name="Peng X."/>
            <person name="Tan Y."/>
            <person name="Valentine D.L."/>
            <person name="O'Malley M.A."/>
        </authorList>
    </citation>
    <scope>NUCLEOTIDE SEQUENCE [LARGE SCALE GENOMIC DNA]</scope>
    <source>
        <strain evidence="6 7">XII</strain>
    </source>
</reference>
<dbReference type="EMBL" id="LMVO01000023">
    <property type="protein sequence ID" value="PAV09081.1"/>
    <property type="molecule type" value="Genomic_DNA"/>
</dbReference>
<evidence type="ECO:0000256" key="1">
    <source>
        <dbReference type="ARBA" id="ARBA00022553"/>
    </source>
</evidence>
<evidence type="ECO:0000313" key="7">
    <source>
        <dbReference type="Proteomes" id="UP000243820"/>
    </source>
</evidence>
<evidence type="ECO:0000256" key="2">
    <source>
        <dbReference type="ARBA" id="ARBA00022649"/>
    </source>
</evidence>
<name>A0AAX0Q7H1_9EURY</name>
<dbReference type="PANTHER" id="PTHR34139">
    <property type="entry name" value="UPF0331 PROTEIN MJ0127"/>
    <property type="match status" value="1"/>
</dbReference>
<evidence type="ECO:0008006" key="8">
    <source>
        <dbReference type="Google" id="ProtNLM"/>
    </source>
</evidence>
<dbReference type="GO" id="GO:0110001">
    <property type="term" value="C:toxin-antitoxin complex"/>
    <property type="evidence" value="ECO:0007669"/>
    <property type="project" value="InterPro"/>
</dbReference>
<dbReference type="Proteomes" id="UP000243820">
    <property type="component" value="Unassembled WGS sequence"/>
</dbReference>
<keyword evidence="4" id="KW-0547">Nucleotide-binding</keyword>
<accession>A0AAX0Q7H1</accession>
<dbReference type="GO" id="GO:0004540">
    <property type="term" value="F:RNA nuclease activity"/>
    <property type="evidence" value="ECO:0007669"/>
    <property type="project" value="InterPro"/>
</dbReference>
<keyword evidence="7" id="KW-1185">Reference proteome</keyword>